<dbReference type="InterPro" id="IPR029058">
    <property type="entry name" value="AB_hydrolase_fold"/>
</dbReference>
<proteinExistence type="predicted"/>
<protein>
    <submittedName>
        <fullName evidence="1">Uncharacterized protein</fullName>
    </submittedName>
</protein>
<evidence type="ECO:0000313" key="3">
    <source>
        <dbReference type="EMBL" id="CAF4229915.1"/>
    </source>
</evidence>
<dbReference type="Proteomes" id="UP000681722">
    <property type="component" value="Unassembled WGS sequence"/>
</dbReference>
<comment type="caution">
    <text evidence="1">The sequence shown here is derived from an EMBL/GenBank/DDBJ whole genome shotgun (WGS) entry which is preliminary data.</text>
</comment>
<dbReference type="AlphaFoldDB" id="A0A815HTC9"/>
<gene>
    <name evidence="1" type="ORF">GPM918_LOCUS31146</name>
    <name evidence="2" type="ORF">OVA965_LOCUS35433</name>
    <name evidence="3" type="ORF">SRO942_LOCUS31781</name>
    <name evidence="4" type="ORF">TMI583_LOCUS36397</name>
</gene>
<organism evidence="1 5">
    <name type="scientific">Didymodactylos carnosus</name>
    <dbReference type="NCBI Taxonomy" id="1234261"/>
    <lineage>
        <taxon>Eukaryota</taxon>
        <taxon>Metazoa</taxon>
        <taxon>Spiralia</taxon>
        <taxon>Gnathifera</taxon>
        <taxon>Rotifera</taxon>
        <taxon>Eurotatoria</taxon>
        <taxon>Bdelloidea</taxon>
        <taxon>Philodinida</taxon>
        <taxon>Philodinidae</taxon>
        <taxon>Didymodactylos</taxon>
    </lineage>
</organism>
<dbReference type="Proteomes" id="UP000677228">
    <property type="component" value="Unassembled WGS sequence"/>
</dbReference>
<dbReference type="EMBL" id="CAJNOQ010015142">
    <property type="protein sequence ID" value="CAF1356061.1"/>
    <property type="molecule type" value="Genomic_DNA"/>
</dbReference>
<sequence>VVHLTVSGITYDRTYWNFPYKPSIYSYVGHIINQSNSKIVVLKFDRLGIGLSDHPPANETNFDKIIAVAQSTGTLISWIATLNLSYNEYINGLIATGWLHVHDPVGYVAVSESSYPVQSDPKFSSDSYPDGYLTTNPNIHTRQELFYNIDDVDS</sequence>
<dbReference type="Proteomes" id="UP000682733">
    <property type="component" value="Unassembled WGS sequence"/>
</dbReference>
<evidence type="ECO:0000313" key="5">
    <source>
        <dbReference type="Proteomes" id="UP000663829"/>
    </source>
</evidence>
<name>A0A815HTC9_9BILA</name>
<feature type="non-terminal residue" evidence="1">
    <location>
        <position position="1"/>
    </location>
</feature>
<evidence type="ECO:0000313" key="2">
    <source>
        <dbReference type="EMBL" id="CAF1465393.1"/>
    </source>
</evidence>
<dbReference type="EMBL" id="CAJNOK010030865">
    <property type="protein sequence ID" value="CAF1465393.1"/>
    <property type="molecule type" value="Genomic_DNA"/>
</dbReference>
<dbReference type="SUPFAM" id="SSF53474">
    <property type="entry name" value="alpha/beta-Hydrolases"/>
    <property type="match status" value="1"/>
</dbReference>
<accession>A0A815HTC9</accession>
<evidence type="ECO:0000313" key="1">
    <source>
        <dbReference type="EMBL" id="CAF1356061.1"/>
    </source>
</evidence>
<dbReference type="EMBL" id="CAJOBC010067024">
    <property type="protein sequence ID" value="CAF4229915.1"/>
    <property type="molecule type" value="Genomic_DNA"/>
</dbReference>
<dbReference type="OrthoDB" id="190201at2759"/>
<reference evidence="1" key="1">
    <citation type="submission" date="2021-02" db="EMBL/GenBank/DDBJ databases">
        <authorList>
            <person name="Nowell W R."/>
        </authorList>
    </citation>
    <scope>NUCLEOTIDE SEQUENCE</scope>
</reference>
<dbReference type="EMBL" id="CAJOBA010052739">
    <property type="protein sequence ID" value="CAF4258098.1"/>
    <property type="molecule type" value="Genomic_DNA"/>
</dbReference>
<evidence type="ECO:0000313" key="4">
    <source>
        <dbReference type="EMBL" id="CAF4258098.1"/>
    </source>
</evidence>
<dbReference type="Proteomes" id="UP000663829">
    <property type="component" value="Unassembled WGS sequence"/>
</dbReference>
<keyword evidence="5" id="KW-1185">Reference proteome</keyword>